<organism evidence="2 3">
    <name type="scientific">Linum tenue</name>
    <dbReference type="NCBI Taxonomy" id="586396"/>
    <lineage>
        <taxon>Eukaryota</taxon>
        <taxon>Viridiplantae</taxon>
        <taxon>Streptophyta</taxon>
        <taxon>Embryophyta</taxon>
        <taxon>Tracheophyta</taxon>
        <taxon>Spermatophyta</taxon>
        <taxon>Magnoliopsida</taxon>
        <taxon>eudicotyledons</taxon>
        <taxon>Gunneridae</taxon>
        <taxon>Pentapetalae</taxon>
        <taxon>rosids</taxon>
        <taxon>fabids</taxon>
        <taxon>Malpighiales</taxon>
        <taxon>Linaceae</taxon>
        <taxon>Linum</taxon>
    </lineage>
</organism>
<name>A0AAV0NVC5_9ROSI</name>
<sequence length="185" mass="20537">RSSVRVQGSSEKLIGKRYFNLHYNFHEISALAAESDRMYEHASEVFSNLLKELQVMKKCSNGGTSNEILCSNHEEEYPTVAGVKSKATVGRPKGRFKGALERQKSHKVQSKPKGKKVKIGSSQQVESSTELQIQNNQVMNKHQLQRSIVSSAGENLESTPCVSDISFTQLLQDVTSNPQAHGPQH</sequence>
<gene>
    <name evidence="2" type="ORF">LITE_LOCUS35423</name>
</gene>
<dbReference type="EMBL" id="CAMGYJ010000008">
    <property type="protein sequence ID" value="CAI0462594.1"/>
    <property type="molecule type" value="Genomic_DNA"/>
</dbReference>
<proteinExistence type="predicted"/>
<comment type="caution">
    <text evidence="2">The sequence shown here is derived from an EMBL/GenBank/DDBJ whole genome shotgun (WGS) entry which is preliminary data.</text>
</comment>
<evidence type="ECO:0000313" key="2">
    <source>
        <dbReference type="EMBL" id="CAI0462594.1"/>
    </source>
</evidence>
<feature type="non-terminal residue" evidence="2">
    <location>
        <position position="1"/>
    </location>
</feature>
<dbReference type="Proteomes" id="UP001154282">
    <property type="component" value="Unassembled WGS sequence"/>
</dbReference>
<feature type="non-terminal residue" evidence="2">
    <location>
        <position position="185"/>
    </location>
</feature>
<protein>
    <submittedName>
        <fullName evidence="2">Uncharacterized protein</fullName>
    </submittedName>
</protein>
<evidence type="ECO:0000313" key="3">
    <source>
        <dbReference type="Proteomes" id="UP001154282"/>
    </source>
</evidence>
<accession>A0AAV0NVC5</accession>
<dbReference type="AlphaFoldDB" id="A0AAV0NVC5"/>
<evidence type="ECO:0000256" key="1">
    <source>
        <dbReference type="SAM" id="MobiDB-lite"/>
    </source>
</evidence>
<keyword evidence="3" id="KW-1185">Reference proteome</keyword>
<feature type="region of interest" description="Disordered" evidence="1">
    <location>
        <begin position="99"/>
        <end position="124"/>
    </location>
</feature>
<feature type="compositionally biased region" description="Basic residues" evidence="1">
    <location>
        <begin position="104"/>
        <end position="118"/>
    </location>
</feature>
<reference evidence="2" key="1">
    <citation type="submission" date="2022-08" db="EMBL/GenBank/DDBJ databases">
        <authorList>
            <person name="Gutierrez-Valencia J."/>
        </authorList>
    </citation>
    <scope>NUCLEOTIDE SEQUENCE</scope>
</reference>